<reference evidence="2 3" key="1">
    <citation type="journal article" date="2017" name="Genome Biol. Evol.">
        <title>Phytophthora megakarya and P. palmivora, closely related causal agents of cacao black pod rot, underwent increases in genome sizes and gene numbers by different mechanisms.</title>
        <authorList>
            <person name="Ali S.S."/>
            <person name="Shao J."/>
            <person name="Lary D.J."/>
            <person name="Kronmiller B."/>
            <person name="Shen D."/>
            <person name="Strem M.D."/>
            <person name="Amoako-Attah I."/>
            <person name="Akrofi A.Y."/>
            <person name="Begoude B.A."/>
            <person name="Ten Hoopen G.M."/>
            <person name="Coulibaly K."/>
            <person name="Kebe B.I."/>
            <person name="Melnick R.L."/>
            <person name="Guiltinan M.J."/>
            <person name="Tyler B.M."/>
            <person name="Meinhardt L.W."/>
            <person name="Bailey B.A."/>
        </authorList>
    </citation>
    <scope>NUCLEOTIDE SEQUENCE [LARGE SCALE GENOMIC DNA]</scope>
    <source>
        <strain evidence="3">sbr112.9</strain>
    </source>
</reference>
<dbReference type="EMBL" id="NCKW01004866">
    <property type="protein sequence ID" value="POM74463.1"/>
    <property type="molecule type" value="Genomic_DNA"/>
</dbReference>
<gene>
    <name evidence="2" type="ORF">PHPALM_8581</name>
</gene>
<comment type="caution">
    <text evidence="2">The sequence shown here is derived from an EMBL/GenBank/DDBJ whole genome shotgun (WGS) entry which is preliminary data.</text>
</comment>
<proteinExistence type="predicted"/>
<sequence>MYMVDVKKSVMSKTDPFKWWRVHKNVYPNLSKLARKWQGAVATSVPSDVFDKRKRGDSEVQLFDTWNGSRSSICLRKLG</sequence>
<feature type="domain" description="HAT C-terminal dimerisation" evidence="1">
    <location>
        <begin position="8"/>
        <end position="47"/>
    </location>
</feature>
<accession>A0A2P4Y9H9</accession>
<dbReference type="SUPFAM" id="SSF53098">
    <property type="entry name" value="Ribonuclease H-like"/>
    <property type="match status" value="1"/>
</dbReference>
<keyword evidence="3" id="KW-1185">Reference proteome</keyword>
<protein>
    <recommendedName>
        <fullName evidence="1">HAT C-terminal dimerisation domain-containing protein</fullName>
    </recommendedName>
</protein>
<dbReference type="InterPro" id="IPR012337">
    <property type="entry name" value="RNaseH-like_sf"/>
</dbReference>
<dbReference type="Proteomes" id="UP000237271">
    <property type="component" value="Unassembled WGS sequence"/>
</dbReference>
<dbReference type="Pfam" id="PF05699">
    <property type="entry name" value="Dimer_Tnp_hAT"/>
    <property type="match status" value="1"/>
</dbReference>
<organism evidence="2 3">
    <name type="scientific">Phytophthora palmivora</name>
    <dbReference type="NCBI Taxonomy" id="4796"/>
    <lineage>
        <taxon>Eukaryota</taxon>
        <taxon>Sar</taxon>
        <taxon>Stramenopiles</taxon>
        <taxon>Oomycota</taxon>
        <taxon>Peronosporomycetes</taxon>
        <taxon>Peronosporales</taxon>
        <taxon>Peronosporaceae</taxon>
        <taxon>Phytophthora</taxon>
    </lineage>
</organism>
<evidence type="ECO:0000313" key="2">
    <source>
        <dbReference type="EMBL" id="POM74463.1"/>
    </source>
</evidence>
<dbReference type="AlphaFoldDB" id="A0A2P4Y9H9"/>
<name>A0A2P4Y9H9_9STRA</name>
<dbReference type="OrthoDB" id="107412at2759"/>
<evidence type="ECO:0000259" key="1">
    <source>
        <dbReference type="Pfam" id="PF05699"/>
    </source>
</evidence>
<evidence type="ECO:0000313" key="3">
    <source>
        <dbReference type="Proteomes" id="UP000237271"/>
    </source>
</evidence>
<dbReference type="GO" id="GO:0046983">
    <property type="term" value="F:protein dimerization activity"/>
    <property type="evidence" value="ECO:0007669"/>
    <property type="project" value="InterPro"/>
</dbReference>
<dbReference type="InterPro" id="IPR008906">
    <property type="entry name" value="HATC_C_dom"/>
</dbReference>